<dbReference type="AlphaFoldDB" id="A0A832I6N5"/>
<dbReference type="PANTHER" id="PTHR37828">
    <property type="entry name" value="GSR2449 PROTEIN"/>
    <property type="match status" value="1"/>
</dbReference>
<organism evidence="2">
    <name type="scientific">Eiseniibacteriota bacterium</name>
    <dbReference type="NCBI Taxonomy" id="2212470"/>
    <lineage>
        <taxon>Bacteria</taxon>
        <taxon>Candidatus Eiseniibacteriota</taxon>
    </lineage>
</organism>
<dbReference type="InterPro" id="IPR011008">
    <property type="entry name" value="Dimeric_a/b-barrel"/>
</dbReference>
<feature type="signal peptide" evidence="1">
    <location>
        <begin position="1"/>
        <end position="29"/>
    </location>
</feature>
<reference evidence="2" key="1">
    <citation type="journal article" date="2020" name="mSystems">
        <title>Genome- and Community-Level Interaction Insights into Carbon Utilization and Element Cycling Functions of Hydrothermarchaeota in Hydrothermal Sediment.</title>
        <authorList>
            <person name="Zhou Z."/>
            <person name="Liu Y."/>
            <person name="Xu W."/>
            <person name="Pan J."/>
            <person name="Luo Z.H."/>
            <person name="Li M."/>
        </authorList>
    </citation>
    <scope>NUCLEOTIDE SEQUENCE [LARGE SCALE GENOMIC DNA]</scope>
    <source>
        <strain evidence="2">SpSt-381</strain>
    </source>
</reference>
<protein>
    <recommendedName>
        <fullName evidence="3">YCII-related domain-containing protein</fullName>
    </recommendedName>
</protein>
<evidence type="ECO:0008006" key="3">
    <source>
        <dbReference type="Google" id="ProtNLM"/>
    </source>
</evidence>
<keyword evidence="1" id="KW-0732">Signal</keyword>
<evidence type="ECO:0000256" key="1">
    <source>
        <dbReference type="SAM" id="SignalP"/>
    </source>
</evidence>
<name>A0A832I6N5_UNCEI</name>
<sequence length="251" mass="26881">MLRHPARLARAAARLAAVAAALSAAAAPAAPPDFGPMETYQLAIIRRGPAWTSERNATVDSLQAGHMANIRRMAEAGKLVAAGPFAAPGDLRGLYFFRTDSADAARLAAEDPAVRAGRLILELHPLLTRAGIGEPYRELKARGDRRADSMTVRTFGFLRAAPGRDTIPAAHIAALQEPHLWHLRRGMSAGRLLLAGPLLSNGPRRGIFVFEGDTTAARAFFADDPLVRRGALEVEVLPWFASAHLIAPLPD</sequence>
<proteinExistence type="predicted"/>
<dbReference type="SUPFAM" id="SSF54909">
    <property type="entry name" value="Dimeric alpha+beta barrel"/>
    <property type="match status" value="2"/>
</dbReference>
<evidence type="ECO:0000313" key="2">
    <source>
        <dbReference type="EMBL" id="HGZ44395.1"/>
    </source>
</evidence>
<comment type="caution">
    <text evidence="2">The sequence shown here is derived from an EMBL/GenBank/DDBJ whole genome shotgun (WGS) entry which is preliminary data.</text>
</comment>
<gene>
    <name evidence="2" type="ORF">ENR23_13440</name>
</gene>
<dbReference type="EMBL" id="DSQF01000028">
    <property type="protein sequence ID" value="HGZ44395.1"/>
    <property type="molecule type" value="Genomic_DNA"/>
</dbReference>
<dbReference type="Gene3D" id="3.30.70.1060">
    <property type="entry name" value="Dimeric alpha+beta barrel"/>
    <property type="match status" value="1"/>
</dbReference>
<dbReference type="PANTHER" id="PTHR37828:SF1">
    <property type="entry name" value="YCII-RELATED DOMAIN-CONTAINING PROTEIN"/>
    <property type="match status" value="1"/>
</dbReference>
<feature type="chain" id="PRO_5032846915" description="YCII-related domain-containing protein" evidence="1">
    <location>
        <begin position="30"/>
        <end position="251"/>
    </location>
</feature>
<accession>A0A832I6N5</accession>